<protein>
    <submittedName>
        <fullName evidence="3">SAM-dependent methyltransferase</fullName>
    </submittedName>
</protein>
<dbReference type="PANTHER" id="PTHR43861">
    <property type="entry name" value="TRANS-ACONITATE 2-METHYLTRANSFERASE-RELATED"/>
    <property type="match status" value="1"/>
</dbReference>
<dbReference type="Pfam" id="PF13649">
    <property type="entry name" value="Methyltransf_25"/>
    <property type="match status" value="1"/>
</dbReference>
<name>A0A9X0W544_9GAMM</name>
<proteinExistence type="predicted"/>
<dbReference type="InterPro" id="IPR029063">
    <property type="entry name" value="SAM-dependent_MTases_sf"/>
</dbReference>
<gene>
    <name evidence="3" type="ORF">CKO42_00530</name>
</gene>
<keyword evidence="3" id="KW-0489">Methyltransferase</keyword>
<dbReference type="EMBL" id="NRRY01000001">
    <property type="protein sequence ID" value="MBK1616956.1"/>
    <property type="molecule type" value="Genomic_DNA"/>
</dbReference>
<evidence type="ECO:0000313" key="3">
    <source>
        <dbReference type="EMBL" id="MBK1616956.1"/>
    </source>
</evidence>
<dbReference type="Proteomes" id="UP001138768">
    <property type="component" value="Unassembled WGS sequence"/>
</dbReference>
<sequence length="206" mass="22839">MWDQRFDRDDYLYGTEPSQFLVAQRDRLRPGQRALVVAEGEGRNAVYLAEQGLEVRALDSSRVALAKAQRLAAERRVEVDFRYTDLAHWQWEPDAYDLVVAIFIQFADPALRAAIFAGMQQTLAPGGLLLLHGFTPAQLAYGTGGPPCAELLYTPELLREAFAEMEILQLEEYERELQEGSGHAGQAALIDLVARLPVAAEPKGPG</sequence>
<dbReference type="GO" id="GO:0008168">
    <property type="term" value="F:methyltransferase activity"/>
    <property type="evidence" value="ECO:0007669"/>
    <property type="project" value="UniProtKB-KW"/>
</dbReference>
<evidence type="ECO:0000259" key="2">
    <source>
        <dbReference type="Pfam" id="PF13649"/>
    </source>
</evidence>
<dbReference type="GO" id="GO:0032259">
    <property type="term" value="P:methylation"/>
    <property type="evidence" value="ECO:0007669"/>
    <property type="project" value="UniProtKB-KW"/>
</dbReference>
<keyword evidence="1" id="KW-0808">Transferase</keyword>
<organism evidence="3 4">
    <name type="scientific">Lamprobacter modestohalophilus</name>
    <dbReference type="NCBI Taxonomy" id="1064514"/>
    <lineage>
        <taxon>Bacteria</taxon>
        <taxon>Pseudomonadati</taxon>
        <taxon>Pseudomonadota</taxon>
        <taxon>Gammaproteobacteria</taxon>
        <taxon>Chromatiales</taxon>
        <taxon>Chromatiaceae</taxon>
        <taxon>Lamprobacter</taxon>
    </lineage>
</organism>
<dbReference type="PANTHER" id="PTHR43861:SF3">
    <property type="entry name" value="PUTATIVE (AFU_ORTHOLOGUE AFUA_2G14390)-RELATED"/>
    <property type="match status" value="1"/>
</dbReference>
<dbReference type="InterPro" id="IPR041698">
    <property type="entry name" value="Methyltransf_25"/>
</dbReference>
<evidence type="ECO:0000256" key="1">
    <source>
        <dbReference type="ARBA" id="ARBA00022679"/>
    </source>
</evidence>
<dbReference type="AlphaFoldDB" id="A0A9X0W544"/>
<evidence type="ECO:0000313" key="4">
    <source>
        <dbReference type="Proteomes" id="UP001138768"/>
    </source>
</evidence>
<reference evidence="3 4" key="1">
    <citation type="journal article" date="2020" name="Microorganisms">
        <title>Osmotic Adaptation and Compatible Solute Biosynthesis of Phototrophic Bacteria as Revealed from Genome Analyses.</title>
        <authorList>
            <person name="Imhoff J.F."/>
            <person name="Rahn T."/>
            <person name="Kunzel S."/>
            <person name="Keller A."/>
            <person name="Neulinger S.C."/>
        </authorList>
    </citation>
    <scope>NUCLEOTIDE SEQUENCE [LARGE SCALE GENOMIC DNA]</scope>
    <source>
        <strain evidence="3 4">DSM 25653</strain>
    </source>
</reference>
<dbReference type="RefSeq" id="WP_200236538.1">
    <property type="nucleotide sequence ID" value="NZ_NRRY01000001.1"/>
</dbReference>
<dbReference type="CDD" id="cd02440">
    <property type="entry name" value="AdoMet_MTases"/>
    <property type="match status" value="1"/>
</dbReference>
<dbReference type="Gene3D" id="3.40.50.150">
    <property type="entry name" value="Vaccinia Virus protein VP39"/>
    <property type="match status" value="1"/>
</dbReference>
<keyword evidence="4" id="KW-1185">Reference proteome</keyword>
<accession>A0A9X0W544</accession>
<feature type="domain" description="Methyltransferase" evidence="2">
    <location>
        <begin position="35"/>
        <end position="127"/>
    </location>
</feature>
<dbReference type="SUPFAM" id="SSF53335">
    <property type="entry name" value="S-adenosyl-L-methionine-dependent methyltransferases"/>
    <property type="match status" value="1"/>
</dbReference>
<comment type="caution">
    <text evidence="3">The sequence shown here is derived from an EMBL/GenBank/DDBJ whole genome shotgun (WGS) entry which is preliminary data.</text>
</comment>